<sequence length="282" mass="31248">MLARQHGVVSRSQAVGCGLSVRTVRRRVLTGRWREPLPGVYLVDGHTFDDTARVWAAALWAGRDGVVSGPAAAYWSGLLDRAPPVVTITLPRSTTRPSRDLVRVRRRNLDPIDRTVRRGVAVTAVPLTVLETAAVLPDGETFLDRVLQRRKVTFAQLHAAYCRAEGARGMGRAGELLVAAGVGVDSTLERRLVALLRRAGLDGFVPRYPFGDTRVDLAFPDERVAVEIDSWAWHTDPARFAADRDKGNALALAGWTVLRFTWRDITRRPERVVARIRAALHR</sequence>
<dbReference type="InterPro" id="IPR049468">
    <property type="entry name" value="Restrct_endonuc-II-like_dom"/>
</dbReference>
<gene>
    <name evidence="3" type="ORF">EV378_3812</name>
</gene>
<name>A0A4R1HJY9_PSEEN</name>
<keyword evidence="3" id="KW-0378">Hydrolase</keyword>
<keyword evidence="3" id="KW-0540">Nuclease</keyword>
<evidence type="ECO:0000313" key="3">
    <source>
        <dbReference type="EMBL" id="TCK19869.1"/>
    </source>
</evidence>
<dbReference type="AlphaFoldDB" id="A0A4R1HJY9"/>
<keyword evidence="3" id="KW-0255">Endonuclease</keyword>
<proteinExistence type="predicted"/>
<feature type="domain" description="AbiEi antitoxin N-terminal" evidence="1">
    <location>
        <begin position="2"/>
        <end position="43"/>
    </location>
</feature>
<accession>A0A4R1HJY9</accession>
<evidence type="ECO:0000313" key="4">
    <source>
        <dbReference type="Proteomes" id="UP000295560"/>
    </source>
</evidence>
<keyword evidence="4" id="KW-1185">Reference proteome</keyword>
<protein>
    <submittedName>
        <fullName evidence="3">Very-short-patch-repair endonuclease</fullName>
    </submittedName>
</protein>
<dbReference type="Pfam" id="PF13338">
    <property type="entry name" value="AbiEi_4"/>
    <property type="match status" value="1"/>
</dbReference>
<organism evidence="3 4">
    <name type="scientific">Pseudonocardia endophytica</name>
    <dbReference type="NCBI Taxonomy" id="401976"/>
    <lineage>
        <taxon>Bacteria</taxon>
        <taxon>Bacillati</taxon>
        <taxon>Actinomycetota</taxon>
        <taxon>Actinomycetes</taxon>
        <taxon>Pseudonocardiales</taxon>
        <taxon>Pseudonocardiaceae</taxon>
        <taxon>Pseudonocardia</taxon>
    </lineage>
</organism>
<evidence type="ECO:0000259" key="1">
    <source>
        <dbReference type="Pfam" id="PF13338"/>
    </source>
</evidence>
<dbReference type="Pfam" id="PF18741">
    <property type="entry name" value="MTES_1575"/>
    <property type="match status" value="1"/>
</dbReference>
<dbReference type="Gene3D" id="3.40.960.10">
    <property type="entry name" value="VSR Endonuclease"/>
    <property type="match status" value="1"/>
</dbReference>
<dbReference type="InterPro" id="IPR011335">
    <property type="entry name" value="Restrct_endonuc-II-like"/>
</dbReference>
<evidence type="ECO:0000259" key="2">
    <source>
        <dbReference type="Pfam" id="PF18741"/>
    </source>
</evidence>
<comment type="caution">
    <text evidence="3">The sequence shown here is derived from an EMBL/GenBank/DDBJ whole genome shotgun (WGS) entry which is preliminary data.</text>
</comment>
<feature type="domain" description="Restriction endonuclease type II-like" evidence="2">
    <location>
        <begin position="189"/>
        <end position="280"/>
    </location>
</feature>
<dbReference type="SUPFAM" id="SSF52980">
    <property type="entry name" value="Restriction endonuclease-like"/>
    <property type="match status" value="1"/>
</dbReference>
<dbReference type="InterPro" id="IPR025159">
    <property type="entry name" value="AbiEi_N"/>
</dbReference>
<reference evidence="3 4" key="1">
    <citation type="submission" date="2019-03" db="EMBL/GenBank/DDBJ databases">
        <title>Sequencing the genomes of 1000 actinobacteria strains.</title>
        <authorList>
            <person name="Klenk H.-P."/>
        </authorList>
    </citation>
    <scope>NUCLEOTIDE SEQUENCE [LARGE SCALE GENOMIC DNA]</scope>
    <source>
        <strain evidence="3 4">DSM 44969</strain>
    </source>
</reference>
<dbReference type="EMBL" id="SMFZ01000002">
    <property type="protein sequence ID" value="TCK19869.1"/>
    <property type="molecule type" value="Genomic_DNA"/>
</dbReference>
<dbReference type="GO" id="GO:0004519">
    <property type="term" value="F:endonuclease activity"/>
    <property type="evidence" value="ECO:0007669"/>
    <property type="project" value="UniProtKB-KW"/>
</dbReference>
<dbReference type="Proteomes" id="UP000295560">
    <property type="component" value="Unassembled WGS sequence"/>
</dbReference>